<evidence type="ECO:0000313" key="1">
    <source>
        <dbReference type="EMBL" id="KAK8548377.1"/>
    </source>
</evidence>
<name>A0ABR2DYC7_9ROSI</name>
<sequence>MEIWMLLNGMKPARMIKRRSFLRTLQDHQFRRKFISLAEMQDQFHSTKEKKKKDRALKKFKKAGQAVAPKEAEVHIPTDSDIARNQIRTKSTKNKFENINSYMKLCDEGLYEEEKKVLELGKSLGM</sequence>
<dbReference type="EMBL" id="JBBPBM010000021">
    <property type="protein sequence ID" value="KAK8548377.1"/>
    <property type="molecule type" value="Genomic_DNA"/>
</dbReference>
<proteinExistence type="predicted"/>
<keyword evidence="2" id="KW-1185">Reference proteome</keyword>
<reference evidence="1 2" key="1">
    <citation type="journal article" date="2024" name="G3 (Bethesda)">
        <title>Genome assembly of Hibiscus sabdariffa L. provides insights into metabolisms of medicinal natural products.</title>
        <authorList>
            <person name="Kim T."/>
        </authorList>
    </citation>
    <scope>NUCLEOTIDE SEQUENCE [LARGE SCALE GENOMIC DNA]</scope>
    <source>
        <strain evidence="1">TK-2024</strain>
        <tissue evidence="1">Old leaves</tissue>
    </source>
</reference>
<evidence type="ECO:0000313" key="2">
    <source>
        <dbReference type="Proteomes" id="UP001472677"/>
    </source>
</evidence>
<accession>A0ABR2DYC7</accession>
<comment type="caution">
    <text evidence="1">The sequence shown here is derived from an EMBL/GenBank/DDBJ whole genome shotgun (WGS) entry which is preliminary data.</text>
</comment>
<dbReference type="Proteomes" id="UP001472677">
    <property type="component" value="Unassembled WGS sequence"/>
</dbReference>
<gene>
    <name evidence="1" type="ORF">V6N12_061291</name>
</gene>
<protein>
    <submittedName>
        <fullName evidence="1">Uncharacterized protein</fullName>
    </submittedName>
</protein>
<organism evidence="1 2">
    <name type="scientific">Hibiscus sabdariffa</name>
    <name type="common">roselle</name>
    <dbReference type="NCBI Taxonomy" id="183260"/>
    <lineage>
        <taxon>Eukaryota</taxon>
        <taxon>Viridiplantae</taxon>
        <taxon>Streptophyta</taxon>
        <taxon>Embryophyta</taxon>
        <taxon>Tracheophyta</taxon>
        <taxon>Spermatophyta</taxon>
        <taxon>Magnoliopsida</taxon>
        <taxon>eudicotyledons</taxon>
        <taxon>Gunneridae</taxon>
        <taxon>Pentapetalae</taxon>
        <taxon>rosids</taxon>
        <taxon>malvids</taxon>
        <taxon>Malvales</taxon>
        <taxon>Malvaceae</taxon>
        <taxon>Malvoideae</taxon>
        <taxon>Hibiscus</taxon>
    </lineage>
</organism>